<dbReference type="EMBL" id="CM055746">
    <property type="protein sequence ID" value="KAJ7997612.1"/>
    <property type="molecule type" value="Genomic_DNA"/>
</dbReference>
<sequence length="214" mass="23687">MFLSVESSDPDQVVYVDTDLDGVVGKAVILECGSTIPDGYIWGFTQSGTDTSKAVVYDFGKGPKLQNLSQSLGDIQVISGSASLSIEHLLLAAEGLYTCQAFYDMDQVAKLTYYYIRLRVLVPVSKPYILLSDASPAEGSLAWLRCDLENGTGPLYFLWEHETNSGLVNTIGQGSSNIFNMTIVNRNNTGWYRCVARNQVNQERSDRIWMDIIC</sequence>
<organism evidence="1 2">
    <name type="scientific">Dallia pectoralis</name>
    <name type="common">Alaska blackfish</name>
    <dbReference type="NCBI Taxonomy" id="75939"/>
    <lineage>
        <taxon>Eukaryota</taxon>
        <taxon>Metazoa</taxon>
        <taxon>Chordata</taxon>
        <taxon>Craniata</taxon>
        <taxon>Vertebrata</taxon>
        <taxon>Euteleostomi</taxon>
        <taxon>Actinopterygii</taxon>
        <taxon>Neopterygii</taxon>
        <taxon>Teleostei</taxon>
        <taxon>Protacanthopterygii</taxon>
        <taxon>Esociformes</taxon>
        <taxon>Umbridae</taxon>
        <taxon>Dallia</taxon>
    </lineage>
</organism>
<evidence type="ECO:0000313" key="1">
    <source>
        <dbReference type="EMBL" id="KAJ7997612.1"/>
    </source>
</evidence>
<proteinExistence type="predicted"/>
<reference evidence="1" key="1">
    <citation type="submission" date="2021-05" db="EMBL/GenBank/DDBJ databases">
        <authorList>
            <person name="Pan Q."/>
            <person name="Jouanno E."/>
            <person name="Zahm M."/>
            <person name="Klopp C."/>
            <person name="Cabau C."/>
            <person name="Louis A."/>
            <person name="Berthelot C."/>
            <person name="Parey E."/>
            <person name="Roest Crollius H."/>
            <person name="Montfort J."/>
            <person name="Robinson-Rechavi M."/>
            <person name="Bouchez O."/>
            <person name="Lampietro C."/>
            <person name="Lopez Roques C."/>
            <person name="Donnadieu C."/>
            <person name="Postlethwait J."/>
            <person name="Bobe J."/>
            <person name="Dillon D."/>
            <person name="Chandos A."/>
            <person name="von Hippel F."/>
            <person name="Guiguen Y."/>
        </authorList>
    </citation>
    <scope>NUCLEOTIDE SEQUENCE</scope>
    <source>
        <strain evidence="1">YG-Jan2019</strain>
    </source>
</reference>
<comment type="caution">
    <text evidence="1">The sequence shown here is derived from an EMBL/GenBank/DDBJ whole genome shotgun (WGS) entry which is preliminary data.</text>
</comment>
<protein>
    <submittedName>
        <fullName evidence="1">Uncharacterized protein</fullName>
    </submittedName>
</protein>
<name>A0ACC2G220_DALPE</name>
<gene>
    <name evidence="1" type="ORF">DPEC_G00230820</name>
</gene>
<accession>A0ACC2G220</accession>
<keyword evidence="2" id="KW-1185">Reference proteome</keyword>
<dbReference type="Proteomes" id="UP001157502">
    <property type="component" value="Chromosome 19"/>
</dbReference>
<evidence type="ECO:0000313" key="2">
    <source>
        <dbReference type="Proteomes" id="UP001157502"/>
    </source>
</evidence>